<dbReference type="RefSeq" id="WP_090860814.1">
    <property type="nucleotide sequence ID" value="NZ_FMZM01000017.1"/>
</dbReference>
<dbReference type="OrthoDB" id="4088450at2"/>
<dbReference type="InterPro" id="IPR003594">
    <property type="entry name" value="HATPase_dom"/>
</dbReference>
<dbReference type="PANTHER" id="PTHR35526:SF3">
    <property type="entry name" value="ANTI-SIGMA-F FACTOR RSBW"/>
    <property type="match status" value="1"/>
</dbReference>
<reference evidence="3 4" key="1">
    <citation type="submission" date="2016-10" db="EMBL/GenBank/DDBJ databases">
        <authorList>
            <person name="de Groot N.N."/>
        </authorList>
    </citation>
    <scope>NUCLEOTIDE SEQUENCE [LARGE SCALE GENOMIC DNA]</scope>
    <source>
        <strain evidence="3 4">CGMCC 4.6858</strain>
    </source>
</reference>
<name>A0A1G7B767_9ACTN</name>
<evidence type="ECO:0000256" key="1">
    <source>
        <dbReference type="ARBA" id="ARBA00022527"/>
    </source>
</evidence>
<dbReference type="EMBL" id="FMZM01000017">
    <property type="protein sequence ID" value="SDE22812.1"/>
    <property type="molecule type" value="Genomic_DNA"/>
</dbReference>
<keyword evidence="3" id="KW-0418">Kinase</keyword>
<dbReference type="STRING" id="1045774.SAMN05421872_11756"/>
<keyword evidence="3" id="KW-0808">Transferase</keyword>
<feature type="domain" description="Histidine kinase/HSP90-like ATPase" evidence="2">
    <location>
        <begin position="16"/>
        <end position="128"/>
    </location>
</feature>
<dbReference type="CDD" id="cd16936">
    <property type="entry name" value="HATPase_RsbW-like"/>
    <property type="match status" value="1"/>
</dbReference>
<evidence type="ECO:0000313" key="4">
    <source>
        <dbReference type="Proteomes" id="UP000199034"/>
    </source>
</evidence>
<dbReference type="InterPro" id="IPR036890">
    <property type="entry name" value="HATPase_C_sf"/>
</dbReference>
<dbReference type="PANTHER" id="PTHR35526">
    <property type="entry name" value="ANTI-SIGMA-F FACTOR RSBW-RELATED"/>
    <property type="match status" value="1"/>
</dbReference>
<evidence type="ECO:0000313" key="3">
    <source>
        <dbReference type="EMBL" id="SDE22812.1"/>
    </source>
</evidence>
<sequence length="136" mass="14320">MQSLSVPPEADRVRLPFEVSSVTAARGFVTDELEARGAARHVVEDANIVVGELVMNAVRHGRPHDDGTIEVAWVLLDGALRFSVCDGGQVDRLEASMPSATSFGGRGLAMVERLCGAWGYDTSAGTRVVADIPAAG</sequence>
<dbReference type="Pfam" id="PF13581">
    <property type="entry name" value="HATPase_c_2"/>
    <property type="match status" value="1"/>
</dbReference>
<dbReference type="SUPFAM" id="SSF55874">
    <property type="entry name" value="ATPase domain of HSP90 chaperone/DNA topoisomerase II/histidine kinase"/>
    <property type="match status" value="1"/>
</dbReference>
<dbReference type="GO" id="GO:0004674">
    <property type="term" value="F:protein serine/threonine kinase activity"/>
    <property type="evidence" value="ECO:0007669"/>
    <property type="project" value="UniProtKB-KW"/>
</dbReference>
<keyword evidence="4" id="KW-1185">Reference proteome</keyword>
<evidence type="ECO:0000259" key="2">
    <source>
        <dbReference type="Pfam" id="PF13581"/>
    </source>
</evidence>
<dbReference type="InterPro" id="IPR050267">
    <property type="entry name" value="Anti-sigma-factor_SerPK"/>
</dbReference>
<keyword evidence="1" id="KW-0723">Serine/threonine-protein kinase</keyword>
<protein>
    <submittedName>
        <fullName evidence="3">Anti-sigma regulatory factor (Ser/Thr protein kinase)</fullName>
    </submittedName>
</protein>
<gene>
    <name evidence="3" type="ORF">SAMN05421872_11756</name>
</gene>
<accession>A0A1G7B767</accession>
<dbReference type="Proteomes" id="UP000199034">
    <property type="component" value="Unassembled WGS sequence"/>
</dbReference>
<organism evidence="3 4">
    <name type="scientific">Nocardioides lianchengensis</name>
    <dbReference type="NCBI Taxonomy" id="1045774"/>
    <lineage>
        <taxon>Bacteria</taxon>
        <taxon>Bacillati</taxon>
        <taxon>Actinomycetota</taxon>
        <taxon>Actinomycetes</taxon>
        <taxon>Propionibacteriales</taxon>
        <taxon>Nocardioidaceae</taxon>
        <taxon>Nocardioides</taxon>
    </lineage>
</organism>
<dbReference type="AlphaFoldDB" id="A0A1G7B767"/>
<dbReference type="Gene3D" id="3.30.565.10">
    <property type="entry name" value="Histidine kinase-like ATPase, C-terminal domain"/>
    <property type="match status" value="1"/>
</dbReference>
<proteinExistence type="predicted"/>